<dbReference type="RefSeq" id="WP_111419860.1">
    <property type="nucleotide sequence ID" value="NZ_NPEX01000097.1"/>
</dbReference>
<keyword evidence="2" id="KW-1185">Reference proteome</keyword>
<reference evidence="1 2" key="1">
    <citation type="submission" date="2017-07" db="EMBL/GenBank/DDBJ databases">
        <title>Draft Genome Sequences of Select Purple Nonsulfur Bacteria.</title>
        <authorList>
            <person name="Lasarre B."/>
            <person name="Mckinlay J.B."/>
        </authorList>
    </citation>
    <scope>NUCLEOTIDE SEQUENCE [LARGE SCALE GENOMIC DNA]</scope>
    <source>
        <strain evidence="1 2">DSM 5909</strain>
    </source>
</reference>
<comment type="caution">
    <text evidence="1">The sequence shown here is derived from an EMBL/GenBank/DDBJ whole genome shotgun (WGS) entry which is preliminary data.</text>
</comment>
<dbReference type="OrthoDB" id="200074at2"/>
<dbReference type="Gene3D" id="1.10.10.10">
    <property type="entry name" value="Winged helix-like DNA-binding domain superfamily/Winged helix DNA-binding domain"/>
    <property type="match status" value="1"/>
</dbReference>
<accession>A0A327KWT1</accession>
<sequence length="82" mass="8898">MAAPRPRPVIPTEVVIDPSVMDGVPIVSGTRIPAETIVAYLRAGHGSQDIFEDYPGLPLDGIDAVVTWAEMAYGPAWRRRPD</sequence>
<dbReference type="AlphaFoldDB" id="A0A327KWT1"/>
<proteinExistence type="predicted"/>
<protein>
    <recommendedName>
        <fullName evidence="3">DUF433 domain-containing protein</fullName>
    </recommendedName>
</protein>
<evidence type="ECO:0000313" key="1">
    <source>
        <dbReference type="EMBL" id="RAI43269.1"/>
    </source>
</evidence>
<dbReference type="InterPro" id="IPR009057">
    <property type="entry name" value="Homeodomain-like_sf"/>
</dbReference>
<name>A0A327KWT1_9BRAD</name>
<dbReference type="InterPro" id="IPR007367">
    <property type="entry name" value="DUF433"/>
</dbReference>
<dbReference type="EMBL" id="NPEX01000097">
    <property type="protein sequence ID" value="RAI43269.1"/>
    <property type="molecule type" value="Genomic_DNA"/>
</dbReference>
<organism evidence="1 2">
    <name type="scientific">Rhodoplanes roseus</name>
    <dbReference type="NCBI Taxonomy" id="29409"/>
    <lineage>
        <taxon>Bacteria</taxon>
        <taxon>Pseudomonadati</taxon>
        <taxon>Pseudomonadota</taxon>
        <taxon>Alphaproteobacteria</taxon>
        <taxon>Hyphomicrobiales</taxon>
        <taxon>Nitrobacteraceae</taxon>
        <taxon>Rhodoplanes</taxon>
    </lineage>
</organism>
<gene>
    <name evidence="1" type="ORF">CH341_15155</name>
</gene>
<dbReference type="PANTHER" id="PTHR34849">
    <property type="entry name" value="SSL5025 PROTEIN"/>
    <property type="match status" value="1"/>
</dbReference>
<dbReference type="Proteomes" id="UP000249130">
    <property type="component" value="Unassembled WGS sequence"/>
</dbReference>
<evidence type="ECO:0000313" key="2">
    <source>
        <dbReference type="Proteomes" id="UP000249130"/>
    </source>
</evidence>
<dbReference type="InterPro" id="IPR036388">
    <property type="entry name" value="WH-like_DNA-bd_sf"/>
</dbReference>
<dbReference type="PANTHER" id="PTHR34849:SF3">
    <property type="entry name" value="SSR2962 PROTEIN"/>
    <property type="match status" value="1"/>
</dbReference>
<dbReference type="SUPFAM" id="SSF46689">
    <property type="entry name" value="Homeodomain-like"/>
    <property type="match status" value="1"/>
</dbReference>
<evidence type="ECO:0008006" key="3">
    <source>
        <dbReference type="Google" id="ProtNLM"/>
    </source>
</evidence>
<dbReference type="Pfam" id="PF04255">
    <property type="entry name" value="DUF433"/>
    <property type="match status" value="1"/>
</dbReference>